<dbReference type="WBParaSite" id="TCONS_00006760.p1">
    <property type="protein sequence ID" value="TCONS_00006760.p1"/>
    <property type="gene ID" value="XLOC_004880"/>
</dbReference>
<accession>A0A0K0ECM2</accession>
<dbReference type="Proteomes" id="UP000035681">
    <property type="component" value="Unplaced"/>
</dbReference>
<dbReference type="WBParaSite" id="SSTP_0000723700.1">
    <property type="protein sequence ID" value="SSTP_0000723700.1"/>
    <property type="gene ID" value="SSTP_0000723700"/>
</dbReference>
<name>A0A0K0ECM2_STRER</name>
<keyword evidence="1" id="KW-0175">Coiled coil</keyword>
<sequence length="312" mass="37530">MNYSEVKHAQHQHSDIVDKFRKAKIEFNTQCHRYKLEIEELKITISKLKDLNDKAHKRIYKLEQENDELNVVILNLEEKLSHNNMTINNLIIKNNEIKEMNKDYKKQLYEEKEKCTKLSIKPFEENLINEQNKKYENEIKEVINCKDYLKQELDILTEKFSSLKKERLQSKEEISILTDEINKLIEREDTLKMEIDLLKSQLLKQNKKPLIERINDDPELKKYLATKQMMLEHLETENDSMHEMYQLMFRKIKNQLEEKKCSNNGKIYDNNIYNMKKEQNNVFYNKICNKDTPLPNIFLTSYKNCSGKIEIV</sequence>
<organism evidence="3">
    <name type="scientific">Strongyloides stercoralis</name>
    <name type="common">Threadworm</name>
    <dbReference type="NCBI Taxonomy" id="6248"/>
    <lineage>
        <taxon>Eukaryota</taxon>
        <taxon>Metazoa</taxon>
        <taxon>Ecdysozoa</taxon>
        <taxon>Nematoda</taxon>
        <taxon>Chromadorea</taxon>
        <taxon>Rhabditida</taxon>
        <taxon>Tylenchina</taxon>
        <taxon>Panagrolaimomorpha</taxon>
        <taxon>Strongyloidoidea</taxon>
        <taxon>Strongyloididae</taxon>
        <taxon>Strongyloides</taxon>
    </lineage>
</organism>
<protein>
    <submittedName>
        <fullName evidence="3">Viral A-type inclusion protein</fullName>
    </submittedName>
</protein>
<evidence type="ECO:0000313" key="2">
    <source>
        <dbReference type="Proteomes" id="UP000035681"/>
    </source>
</evidence>
<dbReference type="AlphaFoldDB" id="A0A0K0ECM2"/>
<feature type="coiled-coil region" evidence="1">
    <location>
        <begin position="31"/>
        <end position="201"/>
    </location>
</feature>
<evidence type="ECO:0000313" key="3">
    <source>
        <dbReference type="WBParaSite" id="SSTP_0000723700.1"/>
    </source>
</evidence>
<evidence type="ECO:0000256" key="1">
    <source>
        <dbReference type="SAM" id="Coils"/>
    </source>
</evidence>
<keyword evidence="2" id="KW-1185">Reference proteome</keyword>
<reference evidence="3" key="1">
    <citation type="submission" date="2015-08" db="UniProtKB">
        <authorList>
            <consortium name="WormBaseParasite"/>
        </authorList>
    </citation>
    <scope>IDENTIFICATION</scope>
</reference>
<proteinExistence type="predicted"/>